<dbReference type="EMBL" id="JAUJEA010000006">
    <property type="protein sequence ID" value="MDN5203231.1"/>
    <property type="molecule type" value="Genomic_DNA"/>
</dbReference>
<evidence type="ECO:0000259" key="4">
    <source>
        <dbReference type="PROSITE" id="PS50943"/>
    </source>
</evidence>
<accession>A0ABT8KR84</accession>
<dbReference type="SUPFAM" id="SSF47413">
    <property type="entry name" value="lambda repressor-like DNA-binding domains"/>
    <property type="match status" value="1"/>
</dbReference>
<organism evidence="5 6">
    <name type="scientific">Splendidivirga corallicola</name>
    <dbReference type="NCBI Taxonomy" id="3051826"/>
    <lineage>
        <taxon>Bacteria</taxon>
        <taxon>Pseudomonadati</taxon>
        <taxon>Bacteroidota</taxon>
        <taxon>Cytophagia</taxon>
        <taxon>Cytophagales</taxon>
        <taxon>Splendidivirgaceae</taxon>
        <taxon>Splendidivirga</taxon>
    </lineage>
</organism>
<dbReference type="InterPro" id="IPR001387">
    <property type="entry name" value="Cro/C1-type_HTH"/>
</dbReference>
<evidence type="ECO:0000256" key="3">
    <source>
        <dbReference type="ARBA" id="ARBA00023163"/>
    </source>
</evidence>
<gene>
    <name evidence="5" type="ORF">QQ008_17710</name>
</gene>
<name>A0ABT8KR84_9BACT</name>
<evidence type="ECO:0000313" key="5">
    <source>
        <dbReference type="EMBL" id="MDN5203231.1"/>
    </source>
</evidence>
<keyword evidence="3" id="KW-0804">Transcription</keyword>
<dbReference type="CDD" id="cd00093">
    <property type="entry name" value="HTH_XRE"/>
    <property type="match status" value="1"/>
</dbReference>
<keyword evidence="1" id="KW-0805">Transcription regulation</keyword>
<evidence type="ECO:0000256" key="1">
    <source>
        <dbReference type="ARBA" id="ARBA00023015"/>
    </source>
</evidence>
<dbReference type="PANTHER" id="PTHR40661">
    <property type="match status" value="1"/>
</dbReference>
<evidence type="ECO:0000256" key="2">
    <source>
        <dbReference type="ARBA" id="ARBA00023125"/>
    </source>
</evidence>
<dbReference type="InterPro" id="IPR015927">
    <property type="entry name" value="Peptidase_S24_S26A/B/C"/>
</dbReference>
<dbReference type="CDD" id="cd06529">
    <property type="entry name" value="S24_LexA-like"/>
    <property type="match status" value="1"/>
</dbReference>
<keyword evidence="6" id="KW-1185">Reference proteome</keyword>
<dbReference type="Gene3D" id="1.10.260.40">
    <property type="entry name" value="lambda repressor-like DNA-binding domains"/>
    <property type="match status" value="1"/>
</dbReference>
<sequence>MTLVSKNIKYLRKLHAFTQEQFSEKIGIKRSLLGAYEEGRADPRLNNLLNMAKEFGVSVDVLISQDVTGISRDDLKVLGQKEENGEGLKILSITVDKDDNENIELVPQKASAGYLNGYSDPEYLQELPKFQLPNLPQNGTYRAFELSGDSMLPLVPGTIVIGKYLESAHDIKSGKTYVLVSKQEGVVYKRVFNYLDENGKLFLVSDNKIYAPYEVDATDILEIWEAKAFISVSFPDPEGDMTLDKLTGIVMDLQQEVIKLKDK</sequence>
<evidence type="ECO:0000313" key="6">
    <source>
        <dbReference type="Proteomes" id="UP001172082"/>
    </source>
</evidence>
<dbReference type="SUPFAM" id="SSF51306">
    <property type="entry name" value="LexA/Signal peptidase"/>
    <property type="match status" value="1"/>
</dbReference>
<dbReference type="InterPro" id="IPR039418">
    <property type="entry name" value="LexA-like"/>
</dbReference>
<proteinExistence type="predicted"/>
<keyword evidence="2" id="KW-0238">DNA-binding</keyword>
<feature type="domain" description="HTH cro/C1-type" evidence="4">
    <location>
        <begin position="8"/>
        <end position="62"/>
    </location>
</feature>
<dbReference type="InterPro" id="IPR010982">
    <property type="entry name" value="Lambda_DNA-bd_dom_sf"/>
</dbReference>
<dbReference type="Pfam" id="PF00717">
    <property type="entry name" value="Peptidase_S24"/>
    <property type="match status" value="1"/>
</dbReference>
<dbReference type="SMART" id="SM00530">
    <property type="entry name" value="HTH_XRE"/>
    <property type="match status" value="1"/>
</dbReference>
<protein>
    <submittedName>
        <fullName evidence="5">LexA family transcriptional regulator</fullName>
    </submittedName>
</protein>
<dbReference type="RefSeq" id="WP_346753254.1">
    <property type="nucleotide sequence ID" value="NZ_JAUJEA010000006.1"/>
</dbReference>
<reference evidence="5" key="1">
    <citation type="submission" date="2023-06" db="EMBL/GenBank/DDBJ databases">
        <title>Genomic of Parafulvivirga corallium.</title>
        <authorList>
            <person name="Wang G."/>
        </authorList>
    </citation>
    <scope>NUCLEOTIDE SEQUENCE</scope>
    <source>
        <strain evidence="5">BMA10</strain>
    </source>
</reference>
<dbReference type="InterPro" id="IPR036286">
    <property type="entry name" value="LexA/Signal_pep-like_sf"/>
</dbReference>
<dbReference type="PANTHER" id="PTHR40661:SF1">
    <property type="entry name" value="HTH CRO_C1-TYPE DOMAIN-CONTAINING PROTEIN"/>
    <property type="match status" value="1"/>
</dbReference>
<dbReference type="Gene3D" id="2.10.109.10">
    <property type="entry name" value="Umud Fragment, subunit A"/>
    <property type="match status" value="1"/>
</dbReference>
<dbReference type="Pfam" id="PF01381">
    <property type="entry name" value="HTH_3"/>
    <property type="match status" value="1"/>
</dbReference>
<dbReference type="PROSITE" id="PS50943">
    <property type="entry name" value="HTH_CROC1"/>
    <property type="match status" value="1"/>
</dbReference>
<comment type="caution">
    <text evidence="5">The sequence shown here is derived from an EMBL/GenBank/DDBJ whole genome shotgun (WGS) entry which is preliminary data.</text>
</comment>
<dbReference type="Proteomes" id="UP001172082">
    <property type="component" value="Unassembled WGS sequence"/>
</dbReference>